<evidence type="ECO:0000313" key="1">
    <source>
        <dbReference type="EMBL" id="QSQ28273.1"/>
    </source>
</evidence>
<keyword evidence="2" id="KW-1185">Reference proteome</keyword>
<name>A0ABX7PD33_9BACT</name>
<proteinExistence type="predicted"/>
<dbReference type="EMBL" id="CP071090">
    <property type="protein sequence ID" value="QSQ28273.1"/>
    <property type="molecule type" value="Genomic_DNA"/>
</dbReference>
<sequence>MLHPLALGAVALLIVNDHVLKKHWPSWWTGKLSDLAGMVMFPLLLQALWEVARARTGGGFRPSRTVLVTCVVLTGLCFSATKSWGPAAEAWRWSLGFLQWPVRLGVALLHGRPLPGVAPVAHVMDVTDLLALPGLLVALAVGWRRRDA</sequence>
<dbReference type="Proteomes" id="UP000662747">
    <property type="component" value="Chromosome"/>
</dbReference>
<organism evidence="1 2">
    <name type="scientific">Pyxidicoccus parkwayensis</name>
    <dbReference type="NCBI Taxonomy" id="2813578"/>
    <lineage>
        <taxon>Bacteria</taxon>
        <taxon>Pseudomonadati</taxon>
        <taxon>Myxococcota</taxon>
        <taxon>Myxococcia</taxon>
        <taxon>Myxococcales</taxon>
        <taxon>Cystobacterineae</taxon>
        <taxon>Myxococcaceae</taxon>
        <taxon>Pyxidicoccus</taxon>
    </lineage>
</organism>
<protein>
    <recommendedName>
        <fullName evidence="3">Lipoprotein</fullName>
    </recommendedName>
</protein>
<evidence type="ECO:0008006" key="3">
    <source>
        <dbReference type="Google" id="ProtNLM"/>
    </source>
</evidence>
<evidence type="ECO:0000313" key="2">
    <source>
        <dbReference type="Proteomes" id="UP000662747"/>
    </source>
</evidence>
<accession>A0ABX7PD33</accession>
<gene>
    <name evidence="1" type="ORF">JY651_26725</name>
</gene>
<reference evidence="1 2" key="1">
    <citation type="submission" date="2021-02" db="EMBL/GenBank/DDBJ databases">
        <title>De Novo genome assembly of isolated myxobacteria.</title>
        <authorList>
            <person name="Stevens D.C."/>
        </authorList>
    </citation>
    <scope>NUCLEOTIDE SEQUENCE [LARGE SCALE GENOMIC DNA]</scope>
    <source>
        <strain evidence="2">SCPEA02</strain>
    </source>
</reference>